<dbReference type="RefSeq" id="WP_318109244.1">
    <property type="nucleotide sequence ID" value="NZ_CP137573.1"/>
</dbReference>
<evidence type="ECO:0000313" key="2">
    <source>
        <dbReference type="Proteomes" id="UP001301731"/>
    </source>
</evidence>
<proteinExistence type="predicted"/>
<accession>A0ABZ0M3C9</accession>
<reference evidence="1 2" key="1">
    <citation type="submission" date="2023-10" db="EMBL/GenBank/DDBJ databases">
        <title>The genome sequence of Streptomyces sp. HUAS YS2.</title>
        <authorList>
            <person name="Mo P."/>
        </authorList>
    </citation>
    <scope>NUCLEOTIDE SEQUENCE [LARGE SCALE GENOMIC DNA]</scope>
    <source>
        <strain evidence="1 2">HUAS YS2</strain>
    </source>
</reference>
<gene>
    <name evidence="1" type="ORF">R2D22_34870</name>
</gene>
<protein>
    <submittedName>
        <fullName evidence="1">Uncharacterized protein</fullName>
    </submittedName>
</protein>
<dbReference type="EMBL" id="CP137573">
    <property type="protein sequence ID" value="WOX26288.1"/>
    <property type="molecule type" value="Genomic_DNA"/>
</dbReference>
<sequence>MSTFAEAVLERVRAARARLEAARGAGDAFDAAMAEDELEDALRLARKHGIATEPSAPTEGVGEVGEA</sequence>
<keyword evidence="2" id="KW-1185">Reference proteome</keyword>
<dbReference type="Proteomes" id="UP001301731">
    <property type="component" value="Chromosome"/>
</dbReference>
<evidence type="ECO:0000313" key="1">
    <source>
        <dbReference type="EMBL" id="WOX26288.1"/>
    </source>
</evidence>
<organism evidence="1 2">
    <name type="scientific">Streptomyces solicathayae</name>
    <dbReference type="NCBI Taxonomy" id="3081768"/>
    <lineage>
        <taxon>Bacteria</taxon>
        <taxon>Bacillati</taxon>
        <taxon>Actinomycetota</taxon>
        <taxon>Actinomycetes</taxon>
        <taxon>Kitasatosporales</taxon>
        <taxon>Streptomycetaceae</taxon>
        <taxon>Streptomyces</taxon>
    </lineage>
</organism>
<name>A0ABZ0M3C9_9ACTN</name>